<keyword evidence="8" id="KW-1185">Reference proteome</keyword>
<reference evidence="7 8" key="1">
    <citation type="journal article" date="2019" name="Int. J. Syst. Evol. Microbiol.">
        <title>The Global Catalogue of Microorganisms (GCM) 10K type strain sequencing project: providing services to taxonomists for standard genome sequencing and annotation.</title>
        <authorList>
            <consortium name="The Broad Institute Genomics Platform"/>
            <consortium name="The Broad Institute Genome Sequencing Center for Infectious Disease"/>
            <person name="Wu L."/>
            <person name="Ma J."/>
        </authorList>
    </citation>
    <scope>NUCLEOTIDE SEQUENCE [LARGE SCALE GENOMIC DNA]</scope>
    <source>
        <strain evidence="7 8">JCM 10667</strain>
    </source>
</reference>
<evidence type="ECO:0000313" key="7">
    <source>
        <dbReference type="EMBL" id="GAA0542844.1"/>
    </source>
</evidence>
<dbReference type="PANTHER" id="PTHR30136:SF8">
    <property type="entry name" value="TRANSCRIPTIONAL REGULATORY PROTEIN"/>
    <property type="match status" value="1"/>
</dbReference>
<accession>A0ABN1DG85</accession>
<sequence length="264" mass="27320">MGRGSGTGTGVSRTGGGPPDGASPVIQSVQRAATVLHAFTVSRPRLTLNELTARLGVSKPTAHRYTKALRAANLLRFDAATGLYSLGPQILTLAAAVRSGHPIISASGPFLEALVREVNETVVLSVWDGEGPIVVRVDDNANRLVRISIRAGSRLSLESAQGRLFCAFLDPAAVPGLAGRLRRSRELRAELADIRAKNLATNTPQATGVRTLAAPVFQDAGITAAIAIVGTTVTVPPDGGSPMAKALVRIAAGLTRELGSTRAG</sequence>
<dbReference type="Proteomes" id="UP001501427">
    <property type="component" value="Unassembled WGS sequence"/>
</dbReference>
<dbReference type="InterPro" id="IPR029016">
    <property type="entry name" value="GAF-like_dom_sf"/>
</dbReference>
<evidence type="ECO:0000259" key="5">
    <source>
        <dbReference type="PROSITE" id="PS51077"/>
    </source>
</evidence>
<evidence type="ECO:0000259" key="6">
    <source>
        <dbReference type="PROSITE" id="PS51078"/>
    </source>
</evidence>
<evidence type="ECO:0000313" key="8">
    <source>
        <dbReference type="Proteomes" id="UP001501427"/>
    </source>
</evidence>
<evidence type="ECO:0008006" key="9">
    <source>
        <dbReference type="Google" id="ProtNLM"/>
    </source>
</evidence>
<dbReference type="InterPro" id="IPR036388">
    <property type="entry name" value="WH-like_DNA-bd_sf"/>
</dbReference>
<comment type="caution">
    <text evidence="7">The sequence shown here is derived from an EMBL/GenBank/DDBJ whole genome shotgun (WGS) entry which is preliminary data.</text>
</comment>
<dbReference type="PANTHER" id="PTHR30136">
    <property type="entry name" value="HELIX-TURN-HELIX TRANSCRIPTIONAL REGULATOR, ICLR FAMILY"/>
    <property type="match status" value="1"/>
</dbReference>
<dbReference type="Pfam" id="PF01614">
    <property type="entry name" value="IclR_C"/>
    <property type="match status" value="1"/>
</dbReference>
<feature type="region of interest" description="Disordered" evidence="4">
    <location>
        <begin position="1"/>
        <end position="24"/>
    </location>
</feature>
<dbReference type="PROSITE" id="PS51078">
    <property type="entry name" value="ICLR_ED"/>
    <property type="match status" value="1"/>
</dbReference>
<organism evidence="7 8">
    <name type="scientific">Actinomadura livida</name>
    <dbReference type="NCBI Taxonomy" id="79909"/>
    <lineage>
        <taxon>Bacteria</taxon>
        <taxon>Bacillati</taxon>
        <taxon>Actinomycetota</taxon>
        <taxon>Actinomycetes</taxon>
        <taxon>Streptosporangiales</taxon>
        <taxon>Thermomonosporaceae</taxon>
        <taxon>Actinomadura</taxon>
    </lineage>
</organism>
<dbReference type="SUPFAM" id="SSF55781">
    <property type="entry name" value="GAF domain-like"/>
    <property type="match status" value="1"/>
</dbReference>
<evidence type="ECO:0000256" key="3">
    <source>
        <dbReference type="ARBA" id="ARBA00023163"/>
    </source>
</evidence>
<evidence type="ECO:0000256" key="2">
    <source>
        <dbReference type="ARBA" id="ARBA00023125"/>
    </source>
</evidence>
<name>A0ABN1DG85_9ACTN</name>
<feature type="compositionally biased region" description="Gly residues" evidence="4">
    <location>
        <begin position="1"/>
        <end position="19"/>
    </location>
</feature>
<dbReference type="Gene3D" id="3.30.450.40">
    <property type="match status" value="1"/>
</dbReference>
<dbReference type="InterPro" id="IPR005471">
    <property type="entry name" value="Tscrpt_reg_IclR_N"/>
</dbReference>
<keyword evidence="2" id="KW-0238">DNA-binding</keyword>
<feature type="domain" description="HTH iclR-type" evidence="5">
    <location>
        <begin position="26"/>
        <end position="88"/>
    </location>
</feature>
<dbReference type="InterPro" id="IPR050707">
    <property type="entry name" value="HTH_MetabolicPath_Reg"/>
</dbReference>
<dbReference type="Gene3D" id="1.10.10.10">
    <property type="entry name" value="Winged helix-like DNA-binding domain superfamily/Winged helix DNA-binding domain"/>
    <property type="match status" value="1"/>
</dbReference>
<gene>
    <name evidence="7" type="ORF">GCM10009546_01130</name>
</gene>
<protein>
    <recommendedName>
        <fullName evidence="9">IclR family transcriptional regulator</fullName>
    </recommendedName>
</protein>
<evidence type="ECO:0000256" key="4">
    <source>
        <dbReference type="SAM" id="MobiDB-lite"/>
    </source>
</evidence>
<dbReference type="EMBL" id="BAAAHD010000001">
    <property type="protein sequence ID" value="GAA0542844.1"/>
    <property type="molecule type" value="Genomic_DNA"/>
</dbReference>
<dbReference type="SUPFAM" id="SSF46785">
    <property type="entry name" value="Winged helix' DNA-binding domain"/>
    <property type="match status" value="1"/>
</dbReference>
<keyword evidence="1" id="KW-0805">Transcription regulation</keyword>
<keyword evidence="3" id="KW-0804">Transcription</keyword>
<dbReference type="InterPro" id="IPR036390">
    <property type="entry name" value="WH_DNA-bd_sf"/>
</dbReference>
<dbReference type="Pfam" id="PF09339">
    <property type="entry name" value="HTH_IclR"/>
    <property type="match status" value="1"/>
</dbReference>
<feature type="domain" description="IclR-ED" evidence="6">
    <location>
        <begin position="89"/>
        <end position="260"/>
    </location>
</feature>
<evidence type="ECO:0000256" key="1">
    <source>
        <dbReference type="ARBA" id="ARBA00023015"/>
    </source>
</evidence>
<dbReference type="PROSITE" id="PS51077">
    <property type="entry name" value="HTH_ICLR"/>
    <property type="match status" value="1"/>
</dbReference>
<dbReference type="SMART" id="SM00346">
    <property type="entry name" value="HTH_ICLR"/>
    <property type="match status" value="1"/>
</dbReference>
<proteinExistence type="predicted"/>
<dbReference type="InterPro" id="IPR014757">
    <property type="entry name" value="Tscrpt_reg_IclR_C"/>
</dbReference>